<dbReference type="GeneID" id="27907697"/>
<dbReference type="eggNOG" id="ENOG502SXX0">
    <property type="taxonomic scope" value="Eukaryota"/>
</dbReference>
<organism evidence="2 3">
    <name type="scientific">Sphaerulina musiva (strain SO2202)</name>
    <name type="common">Poplar stem canker fungus</name>
    <name type="synonym">Septoria musiva</name>
    <dbReference type="NCBI Taxonomy" id="692275"/>
    <lineage>
        <taxon>Eukaryota</taxon>
        <taxon>Fungi</taxon>
        <taxon>Dikarya</taxon>
        <taxon>Ascomycota</taxon>
        <taxon>Pezizomycotina</taxon>
        <taxon>Dothideomycetes</taxon>
        <taxon>Dothideomycetidae</taxon>
        <taxon>Mycosphaerellales</taxon>
        <taxon>Mycosphaerellaceae</taxon>
        <taxon>Sphaerulina</taxon>
    </lineage>
</organism>
<reference evidence="2 3" key="1">
    <citation type="journal article" date="2012" name="PLoS Pathog.">
        <title>Diverse lifestyles and strategies of plant pathogenesis encoded in the genomes of eighteen Dothideomycetes fungi.</title>
        <authorList>
            <person name="Ohm R.A."/>
            <person name="Feau N."/>
            <person name="Henrissat B."/>
            <person name="Schoch C.L."/>
            <person name="Horwitz B.A."/>
            <person name="Barry K.W."/>
            <person name="Condon B.J."/>
            <person name="Copeland A.C."/>
            <person name="Dhillon B."/>
            <person name="Glaser F."/>
            <person name="Hesse C.N."/>
            <person name="Kosti I."/>
            <person name="LaButti K."/>
            <person name="Lindquist E.A."/>
            <person name="Lucas S."/>
            <person name="Salamov A.A."/>
            <person name="Bradshaw R.E."/>
            <person name="Ciuffetti L."/>
            <person name="Hamelin R.C."/>
            <person name="Kema G.H.J."/>
            <person name="Lawrence C."/>
            <person name="Scott J.A."/>
            <person name="Spatafora J.W."/>
            <person name="Turgeon B.G."/>
            <person name="de Wit P.J.G.M."/>
            <person name="Zhong S."/>
            <person name="Goodwin S.B."/>
            <person name="Grigoriev I.V."/>
        </authorList>
    </citation>
    <scope>NUCLEOTIDE SEQUENCE [LARGE SCALE GENOMIC DNA]</scope>
    <source>
        <strain evidence="2 3">SO2202</strain>
    </source>
</reference>
<evidence type="ECO:0000313" key="3">
    <source>
        <dbReference type="Proteomes" id="UP000016931"/>
    </source>
</evidence>
<accession>M3AR67</accession>
<proteinExistence type="predicted"/>
<dbReference type="OrthoDB" id="2115692at2759"/>
<feature type="non-terminal residue" evidence="2">
    <location>
        <position position="1"/>
    </location>
</feature>
<dbReference type="InterPro" id="IPR016181">
    <property type="entry name" value="Acyl_CoA_acyltransferase"/>
</dbReference>
<dbReference type="InterPro" id="IPR052523">
    <property type="entry name" value="Trichothecene_AcTrans"/>
</dbReference>
<gene>
    <name evidence="2" type="ORF">SEPMUDRAFT_9158</name>
</gene>
<protein>
    <recommendedName>
        <fullName evidence="1">N-acetyltransferase domain-containing protein</fullName>
    </recommendedName>
</protein>
<dbReference type="EMBL" id="KB456272">
    <property type="protein sequence ID" value="EMF07954.1"/>
    <property type="molecule type" value="Genomic_DNA"/>
</dbReference>
<evidence type="ECO:0000259" key="1">
    <source>
        <dbReference type="Pfam" id="PF13673"/>
    </source>
</evidence>
<evidence type="ECO:0000313" key="2">
    <source>
        <dbReference type="EMBL" id="EMF07954.1"/>
    </source>
</evidence>
<feature type="domain" description="N-acetyltransferase" evidence="1">
    <location>
        <begin position="138"/>
        <end position="193"/>
    </location>
</feature>
<dbReference type="SUPFAM" id="SSF55729">
    <property type="entry name" value="Acyl-CoA N-acyltransferases (Nat)"/>
    <property type="match status" value="1"/>
</dbReference>
<dbReference type="Pfam" id="PF13673">
    <property type="entry name" value="Acetyltransf_10"/>
    <property type="match status" value="1"/>
</dbReference>
<dbReference type="RefSeq" id="XP_016756075.1">
    <property type="nucleotide sequence ID" value="XM_016910560.1"/>
</dbReference>
<dbReference type="AlphaFoldDB" id="M3AR67"/>
<keyword evidence="3" id="KW-1185">Reference proteome</keyword>
<name>M3AR67_SPHMS</name>
<dbReference type="GO" id="GO:0016747">
    <property type="term" value="F:acyltransferase activity, transferring groups other than amino-acyl groups"/>
    <property type="evidence" value="ECO:0007669"/>
    <property type="project" value="InterPro"/>
</dbReference>
<dbReference type="InterPro" id="IPR000182">
    <property type="entry name" value="GNAT_dom"/>
</dbReference>
<dbReference type="PANTHER" id="PTHR42791:SF2">
    <property type="entry name" value="N-ACETYLTRANSFERASE DOMAIN-CONTAINING PROTEIN"/>
    <property type="match status" value="1"/>
</dbReference>
<dbReference type="Proteomes" id="UP000016931">
    <property type="component" value="Unassembled WGS sequence"/>
</dbReference>
<dbReference type="HOGENOM" id="CLU_060131_6_4_1"/>
<dbReference type="Gene3D" id="3.40.630.30">
    <property type="match status" value="1"/>
</dbReference>
<dbReference type="PANTHER" id="PTHR42791">
    <property type="entry name" value="GNAT FAMILY ACETYLTRANSFERASE"/>
    <property type="match status" value="1"/>
</dbReference>
<dbReference type="OMA" id="WYLELIS"/>
<feature type="non-terminal residue" evidence="2">
    <location>
        <position position="197"/>
    </location>
</feature>
<sequence>PKPPIQIRPAIPSDLPSLTTIVPRAFHPRNAYIKKCHPDTPAVRAWWWKIFAEEIAEPDCYVLVAAIENRKEQQNQNQKDSPLLPCGFWTKYPLTPDQNSTLFQPAITAMSQARALAFSPSPSKPTPNQAAPQPHFLLELLGISHDYQNLQLARRLLTLAGEISDKAGWETFVEANANAVGLYRKMGFEEVGKVEIP</sequence>